<gene>
    <name evidence="1" type="ORF">LEP1GSC202_0353</name>
</gene>
<proteinExistence type="predicted"/>
<dbReference type="OrthoDB" id="1417356at2"/>
<dbReference type="AlphaFoldDB" id="A0A5E8HHH7"/>
<dbReference type="Proteomes" id="UP000013996">
    <property type="component" value="Unassembled WGS sequence"/>
</dbReference>
<reference evidence="1 2" key="1">
    <citation type="submission" date="2013-04" db="EMBL/GenBank/DDBJ databases">
        <authorList>
            <person name="Harkins D.M."/>
            <person name="Durkin A.S."/>
            <person name="Brinkac L.M."/>
            <person name="Haft D.H."/>
            <person name="Selengut J.D."/>
            <person name="Sanka R."/>
            <person name="DePew J."/>
            <person name="Purushe J."/>
            <person name="Hartskeerl R.A."/>
            <person name="Ahmed A."/>
            <person name="van der Linden H."/>
            <person name="Goris M.G.A."/>
            <person name="Vinetz J.M."/>
            <person name="Sutton G.G."/>
            <person name="Nierman W.C."/>
            <person name="Fouts D.E."/>
        </authorList>
    </citation>
    <scope>NUCLEOTIDE SEQUENCE [LARGE SCALE GENOMIC DNA]</scope>
    <source>
        <strain evidence="1 2">Sao Paulo</strain>
    </source>
</reference>
<sequence>MGQDQHIVPQIYLNNFVDNTSPFPTKPLNIFDKLEQKFLKRAPINFLALNHIYSFTIDSEKKDNSLEKYLSKIETKFSGAVRRLITNIDKSKNSATLYIDIEDKKIFAYFLIWQIKRTILFLNTIENGLDEEFHKNGLGIPKLPDGKPSPELRNYTLYVLSELGENTQMNFLDIFMKKNLIVTIIPENFGTGFITSDNPVLISNQYGKGGIALEDTQISIPLTPKIGISFFKTGKSIIKFNQIKKDEIRKSNISLAKNAHKYIISPSEEQLKRICKNI</sequence>
<accession>A0A5E8HHH7</accession>
<dbReference type="EMBL" id="AOGX02000009">
    <property type="protein sequence ID" value="EOQ90372.1"/>
    <property type="molecule type" value="Genomic_DNA"/>
</dbReference>
<organism evidence="1 2">
    <name type="scientific">Leptospira yanagawae serovar Saopaulo str. Sao Paulo = ATCC 700523</name>
    <dbReference type="NCBI Taxonomy" id="1249483"/>
    <lineage>
        <taxon>Bacteria</taxon>
        <taxon>Pseudomonadati</taxon>
        <taxon>Spirochaetota</taxon>
        <taxon>Spirochaetia</taxon>
        <taxon>Leptospirales</taxon>
        <taxon>Leptospiraceae</taxon>
        <taxon>Leptospira</taxon>
    </lineage>
</organism>
<evidence type="ECO:0000313" key="2">
    <source>
        <dbReference type="Proteomes" id="UP000013996"/>
    </source>
</evidence>
<protein>
    <submittedName>
        <fullName evidence="1">PF14022 family protein</fullName>
    </submittedName>
</protein>
<name>A0A5E8HHH7_9LEPT</name>
<dbReference type="RefSeq" id="WP_015676032.1">
    <property type="nucleotide sequence ID" value="NZ_AOGX02000009.1"/>
</dbReference>
<dbReference type="InterPro" id="IPR025332">
    <property type="entry name" value="DUF4238"/>
</dbReference>
<dbReference type="Pfam" id="PF14022">
    <property type="entry name" value="DUF4238"/>
    <property type="match status" value="1"/>
</dbReference>
<comment type="caution">
    <text evidence="1">The sequence shown here is derived from an EMBL/GenBank/DDBJ whole genome shotgun (WGS) entry which is preliminary data.</text>
</comment>
<evidence type="ECO:0000313" key="1">
    <source>
        <dbReference type="EMBL" id="EOQ90372.1"/>
    </source>
</evidence>